<name>A0AAE2SF95_9BACT</name>
<evidence type="ECO:0000313" key="4">
    <source>
        <dbReference type="Proteomes" id="UP000634206"/>
    </source>
</evidence>
<dbReference type="EMBL" id="JAENIG010000009">
    <property type="protein sequence ID" value="MBK1855917.1"/>
    <property type="molecule type" value="Genomic_DNA"/>
</dbReference>
<proteinExistence type="predicted"/>
<evidence type="ECO:0000256" key="1">
    <source>
        <dbReference type="SAM" id="SignalP"/>
    </source>
</evidence>
<keyword evidence="1" id="KW-0732">Signal</keyword>
<feature type="domain" description="DUF2147" evidence="2">
    <location>
        <begin position="26"/>
        <end position="135"/>
    </location>
</feature>
<evidence type="ECO:0000259" key="2">
    <source>
        <dbReference type="Pfam" id="PF09917"/>
    </source>
</evidence>
<dbReference type="PANTHER" id="PTHR36919:SF2">
    <property type="entry name" value="BLL6627 PROTEIN"/>
    <property type="match status" value="1"/>
</dbReference>
<sequence length="137" mass="15405">MRLPLMFLTVLLLCSSQSWAADPIEGEWLKGDGSARIKIKVNDKGQLTGALSYVRDPKRRHDSNNPDVSKRKRPLLGLVIIRGFTKKGKMWQGGTVYDSSSGKTYQGKIWLDQGKLIMRGYIGVSLIGRTSSWTRHK</sequence>
<dbReference type="Proteomes" id="UP000634206">
    <property type="component" value="Unassembled WGS sequence"/>
</dbReference>
<accession>A0AAE2SF95</accession>
<dbReference type="Pfam" id="PF09917">
    <property type="entry name" value="DUF2147"/>
    <property type="match status" value="1"/>
</dbReference>
<feature type="signal peptide" evidence="1">
    <location>
        <begin position="1"/>
        <end position="20"/>
    </location>
</feature>
<organism evidence="3 4">
    <name type="scientific">Oceaniferula flava</name>
    <dbReference type="NCBI Taxonomy" id="2800421"/>
    <lineage>
        <taxon>Bacteria</taxon>
        <taxon>Pseudomonadati</taxon>
        <taxon>Verrucomicrobiota</taxon>
        <taxon>Verrucomicrobiia</taxon>
        <taxon>Verrucomicrobiales</taxon>
        <taxon>Verrucomicrobiaceae</taxon>
        <taxon>Oceaniferula</taxon>
    </lineage>
</organism>
<comment type="caution">
    <text evidence="3">The sequence shown here is derived from an EMBL/GenBank/DDBJ whole genome shotgun (WGS) entry which is preliminary data.</text>
</comment>
<gene>
    <name evidence="3" type="ORF">JIN83_13165</name>
</gene>
<dbReference type="RefSeq" id="WP_309490530.1">
    <property type="nucleotide sequence ID" value="NZ_JAENIG010000009.1"/>
</dbReference>
<protein>
    <submittedName>
        <fullName evidence="3">DUF2147 domain-containing protein</fullName>
    </submittedName>
</protein>
<keyword evidence="4" id="KW-1185">Reference proteome</keyword>
<dbReference type="InterPro" id="IPR019223">
    <property type="entry name" value="DUF2147"/>
</dbReference>
<feature type="chain" id="PRO_5041899316" evidence="1">
    <location>
        <begin position="21"/>
        <end position="137"/>
    </location>
</feature>
<dbReference type="PANTHER" id="PTHR36919">
    <property type="entry name" value="BLR1215 PROTEIN"/>
    <property type="match status" value="1"/>
</dbReference>
<evidence type="ECO:0000313" key="3">
    <source>
        <dbReference type="EMBL" id="MBK1855917.1"/>
    </source>
</evidence>
<dbReference type="AlphaFoldDB" id="A0AAE2SF95"/>
<reference evidence="3" key="1">
    <citation type="submission" date="2021-01" db="EMBL/GenBank/DDBJ databases">
        <title>Modified the classification status of verrucomicrobia.</title>
        <authorList>
            <person name="Feng X."/>
        </authorList>
    </citation>
    <scope>NUCLEOTIDE SEQUENCE</scope>
    <source>
        <strain evidence="3">5K15</strain>
    </source>
</reference>
<dbReference type="Gene3D" id="2.40.128.520">
    <property type="match status" value="1"/>
</dbReference>